<keyword evidence="3" id="KW-1185">Reference proteome</keyword>
<gene>
    <name evidence="2" type="ORF">Ade02nite_79440</name>
</gene>
<organism evidence="2 3">
    <name type="scientific">Paractinoplanes deccanensis</name>
    <dbReference type="NCBI Taxonomy" id="113561"/>
    <lineage>
        <taxon>Bacteria</taxon>
        <taxon>Bacillati</taxon>
        <taxon>Actinomycetota</taxon>
        <taxon>Actinomycetes</taxon>
        <taxon>Micromonosporales</taxon>
        <taxon>Micromonosporaceae</taxon>
        <taxon>Paractinoplanes</taxon>
    </lineage>
</organism>
<comment type="caution">
    <text evidence="2">The sequence shown here is derived from an EMBL/GenBank/DDBJ whole genome shotgun (WGS) entry which is preliminary data.</text>
</comment>
<name>A0ABQ3YH35_9ACTN</name>
<accession>A0ABQ3YH35</accession>
<evidence type="ECO:0000313" key="2">
    <source>
        <dbReference type="EMBL" id="GID79303.1"/>
    </source>
</evidence>
<feature type="signal peptide" evidence="1">
    <location>
        <begin position="1"/>
        <end position="28"/>
    </location>
</feature>
<proteinExistence type="predicted"/>
<evidence type="ECO:0000313" key="3">
    <source>
        <dbReference type="Proteomes" id="UP000609879"/>
    </source>
</evidence>
<dbReference type="Proteomes" id="UP000609879">
    <property type="component" value="Unassembled WGS sequence"/>
</dbReference>
<dbReference type="RefSeq" id="WP_203775303.1">
    <property type="nucleotide sequence ID" value="NZ_BAAABO010000011.1"/>
</dbReference>
<protein>
    <submittedName>
        <fullName evidence="2">Uncharacterized protein</fullName>
    </submittedName>
</protein>
<reference evidence="2 3" key="1">
    <citation type="submission" date="2021-01" db="EMBL/GenBank/DDBJ databases">
        <title>Whole genome shotgun sequence of Actinoplanes deccanensis NBRC 13994.</title>
        <authorList>
            <person name="Komaki H."/>
            <person name="Tamura T."/>
        </authorList>
    </citation>
    <scope>NUCLEOTIDE SEQUENCE [LARGE SCALE GENOMIC DNA]</scope>
    <source>
        <strain evidence="2 3">NBRC 13994</strain>
    </source>
</reference>
<keyword evidence="1" id="KW-0732">Signal</keyword>
<sequence length="117" mass="12734">MRKTIKAVAAGAATAAAALVMTPGTALAATPIECTVQNSYCWVGYMPANSAHQIFFNTSNISVPYTVTVKDSNNQRIVYSATYSGQAWKTLTGVYSTYEAWIQCIRNCPGTKLRIWN</sequence>
<dbReference type="EMBL" id="BOMI01000165">
    <property type="protein sequence ID" value="GID79303.1"/>
    <property type="molecule type" value="Genomic_DNA"/>
</dbReference>
<evidence type="ECO:0000256" key="1">
    <source>
        <dbReference type="SAM" id="SignalP"/>
    </source>
</evidence>
<feature type="chain" id="PRO_5045832823" evidence="1">
    <location>
        <begin position="29"/>
        <end position="117"/>
    </location>
</feature>